<sequence>MGHLLSTPSLPSESGLTPFRTDGKDLREDMEDAVSRDNQVNDILDDIRDLKDQMKSAQSQLAYLLYSEADRQRAAVAGKLMVKNWWQYMETNHQGKSLLMEHRETMINAIAIEAGINERDIARFKFEHRRGKQLSPFTMVDTGNYALKQQMLESISQKYDRKGIKEWTNTKLSQLQSGSNKDSVNGMIKFEPCIAAFDRMQTEPLKAIMTVITKMTPNLQWKHSWKHLTIQNTETGEYIAWLAYDHLEGFAKIYVNKNLYSARAFEEEFLTAYGNIMSRKVIGNKGKGKGSAAEGVLTASDFLKAVGLTPEGKGSYMRVSTWTLRTKVPFIFEVTSIANEEFGQKYDDHLNRIAKRILKPDLVL</sequence>
<evidence type="ECO:0000313" key="2">
    <source>
        <dbReference type="EMBL" id="CAE7598351.1"/>
    </source>
</evidence>
<proteinExistence type="predicted"/>
<dbReference type="Proteomes" id="UP000604046">
    <property type="component" value="Unassembled WGS sequence"/>
</dbReference>
<dbReference type="EMBL" id="CAJNDS010002790">
    <property type="protein sequence ID" value="CAE7598351.1"/>
    <property type="molecule type" value="Genomic_DNA"/>
</dbReference>
<dbReference type="OrthoDB" id="438189at2759"/>
<keyword evidence="3" id="KW-1185">Reference proteome</keyword>
<feature type="region of interest" description="Disordered" evidence="1">
    <location>
        <begin position="1"/>
        <end position="23"/>
    </location>
</feature>
<accession>A0A812V5L1</accession>
<reference evidence="2" key="1">
    <citation type="submission" date="2021-02" db="EMBL/GenBank/DDBJ databases">
        <authorList>
            <person name="Dougan E. K."/>
            <person name="Rhodes N."/>
            <person name="Thang M."/>
            <person name="Chan C."/>
        </authorList>
    </citation>
    <scope>NUCLEOTIDE SEQUENCE</scope>
</reference>
<comment type="caution">
    <text evidence="2">The sequence shown here is derived from an EMBL/GenBank/DDBJ whole genome shotgun (WGS) entry which is preliminary data.</text>
</comment>
<organism evidence="2 3">
    <name type="scientific">Symbiodinium natans</name>
    <dbReference type="NCBI Taxonomy" id="878477"/>
    <lineage>
        <taxon>Eukaryota</taxon>
        <taxon>Sar</taxon>
        <taxon>Alveolata</taxon>
        <taxon>Dinophyceae</taxon>
        <taxon>Suessiales</taxon>
        <taxon>Symbiodiniaceae</taxon>
        <taxon>Symbiodinium</taxon>
    </lineage>
</organism>
<evidence type="ECO:0000256" key="1">
    <source>
        <dbReference type="SAM" id="MobiDB-lite"/>
    </source>
</evidence>
<evidence type="ECO:0000313" key="3">
    <source>
        <dbReference type="Proteomes" id="UP000604046"/>
    </source>
</evidence>
<dbReference type="AlphaFoldDB" id="A0A812V5L1"/>
<name>A0A812V5L1_9DINO</name>
<feature type="compositionally biased region" description="Polar residues" evidence="1">
    <location>
        <begin position="1"/>
        <end position="15"/>
    </location>
</feature>
<gene>
    <name evidence="2" type="ORF">SNAT2548_LOCUS34046</name>
</gene>
<protein>
    <submittedName>
        <fullName evidence="2">Uncharacterized protein</fullName>
    </submittedName>
</protein>